<reference evidence="13 14" key="1">
    <citation type="journal article" date="2016" name="Nat. Commun.">
        <title>Thousands of microbial genomes shed light on interconnected biogeochemical processes in an aquifer system.</title>
        <authorList>
            <person name="Anantharaman K."/>
            <person name="Brown C.T."/>
            <person name="Hug L.A."/>
            <person name="Sharon I."/>
            <person name="Castelle C.J."/>
            <person name="Probst A.J."/>
            <person name="Thomas B.C."/>
            <person name="Singh A."/>
            <person name="Wilkins M.J."/>
            <person name="Karaoz U."/>
            <person name="Brodie E.L."/>
            <person name="Williams K.H."/>
            <person name="Hubbard S.S."/>
            <person name="Banfield J.F."/>
        </authorList>
    </citation>
    <scope>NUCLEOTIDE SEQUENCE [LARGE SCALE GENOMIC DNA]</scope>
</reference>
<dbReference type="Proteomes" id="UP000177871">
    <property type="component" value="Unassembled WGS sequence"/>
</dbReference>
<dbReference type="SUPFAM" id="SSF55257">
    <property type="entry name" value="RBP11-like subunits of RNA polymerase"/>
    <property type="match status" value="1"/>
</dbReference>
<sequence length="306" mass="33254">MIDPNFKVITEEQTDTYGRFAIEPLDTGYAHTLGNALRRVLLSSLPGAAVTSVTIDGVKHQFQTLEGLREDIVEFVLNLKKLRVRLEGGDKAILRLEATGPGKVTAADIKAPSNVEVVNKDLHLGTLADKKSSLSAQIMVEEGFGYSLADERKTGTIGVIPLDAAFSPIVRVNYRQEATRVGRQTNLDRLVIEVWTDGTVSPHDAIKRAAKILVGLFLQLYEPKAEMGQASVAVTPTVSDDVLKMLIEELDLPTRLENALKNGGIETVGQLLGTPRKDLLKIKNLGGKSLGIVEEKLREKGVALNV</sequence>
<evidence type="ECO:0000256" key="6">
    <source>
        <dbReference type="ARBA" id="ARBA00022695"/>
    </source>
</evidence>
<comment type="function">
    <text evidence="11">DNA-dependent RNA polymerase catalyzes the transcription of DNA into RNA using the four ribonucleoside triphosphates as substrates.</text>
</comment>
<dbReference type="SMART" id="SM00662">
    <property type="entry name" value="RPOLD"/>
    <property type="match status" value="1"/>
</dbReference>
<dbReference type="Gene3D" id="3.30.1360.10">
    <property type="entry name" value="RNA polymerase, RBP11-like subunit"/>
    <property type="match status" value="1"/>
</dbReference>
<dbReference type="InterPro" id="IPR036643">
    <property type="entry name" value="RNApol_insert_sf"/>
</dbReference>
<gene>
    <name evidence="11" type="primary">rpoA</name>
    <name evidence="13" type="ORF">A2721_03265</name>
</gene>
<evidence type="ECO:0000256" key="3">
    <source>
        <dbReference type="ARBA" id="ARBA00015972"/>
    </source>
</evidence>
<dbReference type="InterPro" id="IPR036603">
    <property type="entry name" value="RBP11-like"/>
</dbReference>
<dbReference type="GO" id="GO:0000428">
    <property type="term" value="C:DNA-directed RNA polymerase complex"/>
    <property type="evidence" value="ECO:0007669"/>
    <property type="project" value="UniProtKB-KW"/>
</dbReference>
<keyword evidence="7 11" id="KW-0804">Transcription</keyword>
<dbReference type="InterPro" id="IPR011262">
    <property type="entry name" value="DNA-dir_RNA_pol_insert"/>
</dbReference>
<evidence type="ECO:0000256" key="4">
    <source>
        <dbReference type="ARBA" id="ARBA00022478"/>
    </source>
</evidence>
<keyword evidence="5 11" id="KW-0808">Transferase</keyword>
<comment type="domain">
    <text evidence="11">The N-terminal domain is essential for RNAP assembly and basal transcription, whereas the C-terminal domain is involved in interaction with transcriptional regulators and with upstream promoter elements.</text>
</comment>
<dbReference type="AlphaFoldDB" id="A0A1F6A2F4"/>
<dbReference type="InterPro" id="IPR011263">
    <property type="entry name" value="DNA-dir_RNA_pol_RpoA/D/Rpb3"/>
</dbReference>
<dbReference type="GO" id="GO:0005737">
    <property type="term" value="C:cytoplasm"/>
    <property type="evidence" value="ECO:0007669"/>
    <property type="project" value="UniProtKB-ARBA"/>
</dbReference>
<evidence type="ECO:0000313" key="13">
    <source>
        <dbReference type="EMBL" id="OGG18855.1"/>
    </source>
</evidence>
<dbReference type="EMBL" id="MFJK01000013">
    <property type="protein sequence ID" value="OGG18855.1"/>
    <property type="molecule type" value="Genomic_DNA"/>
</dbReference>
<evidence type="ECO:0000313" key="14">
    <source>
        <dbReference type="Proteomes" id="UP000177871"/>
    </source>
</evidence>
<dbReference type="SUPFAM" id="SSF56553">
    <property type="entry name" value="Insert subdomain of RNA polymerase alpha subunit"/>
    <property type="match status" value="1"/>
</dbReference>
<name>A0A1F6A2F4_9BACT</name>
<evidence type="ECO:0000256" key="1">
    <source>
        <dbReference type="ARBA" id="ARBA00007123"/>
    </source>
</evidence>
<evidence type="ECO:0000256" key="9">
    <source>
        <dbReference type="ARBA" id="ARBA00033070"/>
    </source>
</evidence>
<evidence type="ECO:0000256" key="10">
    <source>
        <dbReference type="ARBA" id="ARBA00048552"/>
    </source>
</evidence>
<dbReference type="Gene3D" id="2.170.120.12">
    <property type="entry name" value="DNA-directed RNA polymerase, insert domain"/>
    <property type="match status" value="1"/>
</dbReference>
<dbReference type="NCBIfam" id="TIGR02027">
    <property type="entry name" value="rpoA"/>
    <property type="match status" value="1"/>
</dbReference>
<comment type="caution">
    <text evidence="13">The sequence shown here is derived from an EMBL/GenBank/DDBJ whole genome shotgun (WGS) entry which is preliminary data.</text>
</comment>
<accession>A0A1F6A2F4</accession>
<evidence type="ECO:0000256" key="8">
    <source>
        <dbReference type="ARBA" id="ARBA00032524"/>
    </source>
</evidence>
<dbReference type="STRING" id="1798381.A2721_03265"/>
<comment type="similarity">
    <text evidence="1 11">Belongs to the RNA polymerase alpha chain family.</text>
</comment>
<dbReference type="Pfam" id="PF01193">
    <property type="entry name" value="RNA_pol_L"/>
    <property type="match status" value="1"/>
</dbReference>
<dbReference type="FunFam" id="2.170.120.12:FF:000001">
    <property type="entry name" value="DNA-directed RNA polymerase subunit alpha"/>
    <property type="match status" value="1"/>
</dbReference>
<dbReference type="InterPro" id="IPR011773">
    <property type="entry name" value="DNA-dir_RpoA"/>
</dbReference>
<evidence type="ECO:0000256" key="5">
    <source>
        <dbReference type="ARBA" id="ARBA00022679"/>
    </source>
</evidence>
<evidence type="ECO:0000256" key="11">
    <source>
        <dbReference type="HAMAP-Rule" id="MF_00059"/>
    </source>
</evidence>
<evidence type="ECO:0000256" key="7">
    <source>
        <dbReference type="ARBA" id="ARBA00023163"/>
    </source>
</evidence>
<protein>
    <recommendedName>
        <fullName evidence="3 11">DNA-directed RNA polymerase subunit alpha</fullName>
        <shortName evidence="11">RNAP subunit alpha</shortName>
        <ecNumber evidence="2 11">2.7.7.6</ecNumber>
    </recommendedName>
    <alternativeName>
        <fullName evidence="9 11">RNA polymerase subunit alpha</fullName>
    </alternativeName>
    <alternativeName>
        <fullName evidence="8 11">Transcriptase subunit alpha</fullName>
    </alternativeName>
</protein>
<evidence type="ECO:0000259" key="12">
    <source>
        <dbReference type="SMART" id="SM00662"/>
    </source>
</evidence>
<keyword evidence="4 11" id="KW-0240">DNA-directed RNA polymerase</keyword>
<dbReference type="GO" id="GO:0003677">
    <property type="term" value="F:DNA binding"/>
    <property type="evidence" value="ECO:0007669"/>
    <property type="project" value="UniProtKB-UniRule"/>
</dbReference>
<dbReference type="GO" id="GO:0003899">
    <property type="term" value="F:DNA-directed RNA polymerase activity"/>
    <property type="evidence" value="ECO:0007669"/>
    <property type="project" value="UniProtKB-UniRule"/>
</dbReference>
<dbReference type="NCBIfam" id="NF003519">
    <property type="entry name" value="PRK05182.2-5"/>
    <property type="match status" value="1"/>
</dbReference>
<feature type="region of interest" description="Alpha C-terminal domain (alpha-CTD)" evidence="11">
    <location>
        <begin position="239"/>
        <end position="306"/>
    </location>
</feature>
<dbReference type="InterPro" id="IPR011260">
    <property type="entry name" value="RNAP_asu_C"/>
</dbReference>
<dbReference type="GO" id="GO:0046983">
    <property type="term" value="F:protein dimerization activity"/>
    <property type="evidence" value="ECO:0007669"/>
    <property type="project" value="InterPro"/>
</dbReference>
<organism evidence="13 14">
    <name type="scientific">Candidatus Gottesmanbacteria bacterium RIFCSPHIGHO2_01_FULL_47_48</name>
    <dbReference type="NCBI Taxonomy" id="1798381"/>
    <lineage>
        <taxon>Bacteria</taxon>
        <taxon>Candidatus Gottesmaniibacteriota</taxon>
    </lineage>
</organism>
<dbReference type="SUPFAM" id="SSF47789">
    <property type="entry name" value="C-terminal domain of RNA polymerase alpha subunit"/>
    <property type="match status" value="1"/>
</dbReference>
<dbReference type="Pfam" id="PF03118">
    <property type="entry name" value="RNA_pol_A_CTD"/>
    <property type="match status" value="1"/>
</dbReference>
<dbReference type="GO" id="GO:0006351">
    <property type="term" value="P:DNA-templated transcription"/>
    <property type="evidence" value="ECO:0007669"/>
    <property type="project" value="UniProtKB-UniRule"/>
</dbReference>
<dbReference type="Gene3D" id="1.10.150.20">
    <property type="entry name" value="5' to 3' exonuclease, C-terminal subdomain"/>
    <property type="match status" value="1"/>
</dbReference>
<dbReference type="Pfam" id="PF01000">
    <property type="entry name" value="RNA_pol_A_bac"/>
    <property type="match status" value="1"/>
</dbReference>
<dbReference type="CDD" id="cd06928">
    <property type="entry name" value="RNAP_alpha_NTD"/>
    <property type="match status" value="1"/>
</dbReference>
<evidence type="ECO:0000256" key="2">
    <source>
        <dbReference type="ARBA" id="ARBA00012418"/>
    </source>
</evidence>
<keyword evidence="6 11" id="KW-0548">Nucleotidyltransferase</keyword>
<comment type="catalytic activity">
    <reaction evidence="10 11">
        <text>RNA(n) + a ribonucleoside 5'-triphosphate = RNA(n+1) + diphosphate</text>
        <dbReference type="Rhea" id="RHEA:21248"/>
        <dbReference type="Rhea" id="RHEA-COMP:14527"/>
        <dbReference type="Rhea" id="RHEA-COMP:17342"/>
        <dbReference type="ChEBI" id="CHEBI:33019"/>
        <dbReference type="ChEBI" id="CHEBI:61557"/>
        <dbReference type="ChEBI" id="CHEBI:140395"/>
        <dbReference type="EC" id="2.7.7.6"/>
    </reaction>
</comment>
<proteinExistence type="inferred from homology"/>
<dbReference type="EC" id="2.7.7.6" evidence="2 11"/>
<comment type="subunit">
    <text evidence="11">Homodimer. The RNAP catalytic core consists of 2 alpha, 1 beta, 1 beta' and 1 omega subunit. When a sigma factor is associated with the core the holoenzyme is formed, which can initiate transcription.</text>
</comment>
<dbReference type="HAMAP" id="MF_00059">
    <property type="entry name" value="RNApol_bact_RpoA"/>
    <property type="match status" value="1"/>
</dbReference>
<feature type="region of interest" description="Alpha N-terminal domain (alpha-NTD)" evidence="11">
    <location>
        <begin position="1"/>
        <end position="222"/>
    </location>
</feature>
<feature type="domain" description="DNA-directed RNA polymerase RpoA/D/Rpb3-type" evidence="12">
    <location>
        <begin position="17"/>
        <end position="223"/>
    </location>
</feature>